<evidence type="ECO:0000313" key="2">
    <source>
        <dbReference type="Proteomes" id="UP000501690"/>
    </source>
</evidence>
<name>A0A4D6LBR5_VIGUN</name>
<proteinExistence type="predicted"/>
<reference evidence="1 2" key="1">
    <citation type="submission" date="2019-04" db="EMBL/GenBank/DDBJ databases">
        <title>An improved genome assembly and genetic linkage map for asparagus bean, Vigna unguiculata ssp. sesquipedialis.</title>
        <authorList>
            <person name="Xia Q."/>
            <person name="Zhang R."/>
            <person name="Dong Y."/>
        </authorList>
    </citation>
    <scope>NUCLEOTIDE SEQUENCE [LARGE SCALE GENOMIC DNA]</scope>
    <source>
        <tissue evidence="1">Leaf</tissue>
    </source>
</reference>
<organism evidence="1 2">
    <name type="scientific">Vigna unguiculata</name>
    <name type="common">Cowpea</name>
    <dbReference type="NCBI Taxonomy" id="3917"/>
    <lineage>
        <taxon>Eukaryota</taxon>
        <taxon>Viridiplantae</taxon>
        <taxon>Streptophyta</taxon>
        <taxon>Embryophyta</taxon>
        <taxon>Tracheophyta</taxon>
        <taxon>Spermatophyta</taxon>
        <taxon>Magnoliopsida</taxon>
        <taxon>eudicotyledons</taxon>
        <taxon>Gunneridae</taxon>
        <taxon>Pentapetalae</taxon>
        <taxon>rosids</taxon>
        <taxon>fabids</taxon>
        <taxon>Fabales</taxon>
        <taxon>Fabaceae</taxon>
        <taxon>Papilionoideae</taxon>
        <taxon>50 kb inversion clade</taxon>
        <taxon>NPAAA clade</taxon>
        <taxon>indigoferoid/millettioid clade</taxon>
        <taxon>Phaseoleae</taxon>
        <taxon>Vigna</taxon>
    </lineage>
</organism>
<evidence type="ECO:0000313" key="1">
    <source>
        <dbReference type="EMBL" id="QCD85998.1"/>
    </source>
</evidence>
<sequence>MGLHVCLGVDLGGFRHCMWVDSGERCYFRPSELVSPRREYQSTHYHESSPRRPVHVLSDAMSRSGEEVSPEREIVKKTHVARLA</sequence>
<keyword evidence="2" id="KW-1185">Reference proteome</keyword>
<gene>
    <name evidence="1" type="ORF">DEO72_LG3g519</name>
</gene>
<accession>A0A4D6LBR5</accession>
<dbReference type="Proteomes" id="UP000501690">
    <property type="component" value="Linkage Group LG3"/>
</dbReference>
<dbReference type="EMBL" id="CP039347">
    <property type="protein sequence ID" value="QCD85998.1"/>
    <property type="molecule type" value="Genomic_DNA"/>
</dbReference>
<protein>
    <submittedName>
        <fullName evidence="1">Uncharacterized protein</fullName>
    </submittedName>
</protein>
<dbReference type="AlphaFoldDB" id="A0A4D6LBR5"/>